<gene>
    <name evidence="2" type="ORF">TRFO_35559</name>
</gene>
<feature type="transmembrane region" description="Helical" evidence="1">
    <location>
        <begin position="109"/>
        <end position="125"/>
    </location>
</feature>
<keyword evidence="1" id="KW-1133">Transmembrane helix</keyword>
<keyword evidence="1" id="KW-0812">Transmembrane</keyword>
<feature type="transmembrane region" description="Helical" evidence="1">
    <location>
        <begin position="45"/>
        <end position="63"/>
    </location>
</feature>
<dbReference type="Proteomes" id="UP000179807">
    <property type="component" value="Unassembled WGS sequence"/>
</dbReference>
<dbReference type="VEuPathDB" id="TrichDB:TRFO_35559"/>
<comment type="caution">
    <text evidence="2">The sequence shown here is derived from an EMBL/GenBank/DDBJ whole genome shotgun (WGS) entry which is preliminary data.</text>
</comment>
<dbReference type="EMBL" id="MLAK01001075">
    <property type="protein sequence ID" value="OHS98092.1"/>
    <property type="molecule type" value="Genomic_DNA"/>
</dbReference>
<name>A0A1J4JLE4_9EUKA</name>
<feature type="transmembrane region" description="Helical" evidence="1">
    <location>
        <begin position="232"/>
        <end position="252"/>
    </location>
</feature>
<accession>A0A1J4JLE4</accession>
<feature type="transmembrane region" description="Helical" evidence="1">
    <location>
        <begin position="84"/>
        <end position="103"/>
    </location>
</feature>
<evidence type="ECO:0000256" key="1">
    <source>
        <dbReference type="SAM" id="Phobius"/>
    </source>
</evidence>
<evidence type="ECO:0000313" key="2">
    <source>
        <dbReference type="EMBL" id="OHS98092.1"/>
    </source>
</evidence>
<evidence type="ECO:0000313" key="3">
    <source>
        <dbReference type="Proteomes" id="UP000179807"/>
    </source>
</evidence>
<proteinExistence type="predicted"/>
<keyword evidence="1" id="KW-0472">Membrane</keyword>
<dbReference type="RefSeq" id="XP_068351229.1">
    <property type="nucleotide sequence ID" value="XM_068510329.1"/>
</dbReference>
<keyword evidence="3" id="KW-1185">Reference proteome</keyword>
<feature type="transmembrane region" description="Helical" evidence="1">
    <location>
        <begin position="200"/>
        <end position="226"/>
    </location>
</feature>
<organism evidence="2 3">
    <name type="scientific">Tritrichomonas foetus</name>
    <dbReference type="NCBI Taxonomy" id="1144522"/>
    <lineage>
        <taxon>Eukaryota</taxon>
        <taxon>Metamonada</taxon>
        <taxon>Parabasalia</taxon>
        <taxon>Tritrichomonadida</taxon>
        <taxon>Tritrichomonadidae</taxon>
        <taxon>Tritrichomonas</taxon>
    </lineage>
</organism>
<feature type="transmembrane region" description="Helical" evidence="1">
    <location>
        <begin position="21"/>
        <end position="39"/>
    </location>
</feature>
<feature type="transmembrane region" description="Helical" evidence="1">
    <location>
        <begin position="173"/>
        <end position="193"/>
    </location>
</feature>
<feature type="transmembrane region" description="Helical" evidence="1">
    <location>
        <begin position="302"/>
        <end position="325"/>
    </location>
</feature>
<reference evidence="2" key="1">
    <citation type="submission" date="2016-10" db="EMBL/GenBank/DDBJ databases">
        <authorList>
            <person name="Benchimol M."/>
            <person name="Almeida L.G."/>
            <person name="Vasconcelos A.T."/>
            <person name="Perreira-Neves A."/>
            <person name="Rosa I.A."/>
            <person name="Tasca T."/>
            <person name="Bogo M.R."/>
            <person name="de Souza W."/>
        </authorList>
    </citation>
    <scope>NUCLEOTIDE SEQUENCE [LARGE SCALE GENOMIC DNA]</scope>
    <source>
        <strain evidence="2">K</strain>
    </source>
</reference>
<protein>
    <submittedName>
        <fullName evidence="2">Uncharacterized protein</fullName>
    </submittedName>
</protein>
<feature type="transmembrane region" description="Helical" evidence="1">
    <location>
        <begin position="132"/>
        <end position="153"/>
    </location>
</feature>
<dbReference type="AlphaFoldDB" id="A0A1J4JLE4"/>
<feature type="transmembrane region" description="Helical" evidence="1">
    <location>
        <begin position="273"/>
        <end position="290"/>
    </location>
</feature>
<dbReference type="GeneID" id="94845033"/>
<sequence>MISDCDFESNNFLNEWIMKKLYLSVFQFTCQSLIFMFFIKFSPFGVLLVLFGHIFHCLFLLSMPKNEVTTQNRPKSNPHKNLQGFAFLSLANIIYIASFRYIAPSTYGVTFSIIILLYSIFYIFIEKHRPFIPNLYGPTLLVSILCIIVNILYSCPTYNNIGITELVHLSYSPVGSFLCVLYIFLHLLFFILSYRYKIMYFFYTALSLATLVNLGKLICNCIWLTLTIESQLTYPIFYVVCFAYFITFILYFEGAKKCALSIFHDPTGPSIGGFYFVFLVAEISSATIVFGDPMMLQPIPIAMFLVSAVLLVFLVLAMSCSTWPLHEKAKLGLPKESETFLPPI</sequence>